<keyword evidence="1" id="KW-0805">Transcription regulation</keyword>
<dbReference type="Pfam" id="PF00440">
    <property type="entry name" value="TetR_N"/>
    <property type="match status" value="1"/>
</dbReference>
<evidence type="ECO:0000256" key="4">
    <source>
        <dbReference type="PROSITE-ProRule" id="PRU00335"/>
    </source>
</evidence>
<sequence>MAPLNEEQLVQIRDERREQIMAAALKVFSRRGVVGTKMSMIVKEAGISHGLVYHYFKSKEELFVTLVRSAIDGSQDAMLAIKNHPGSAYDKIRMLAEDMLDEQGAPYFQLIYQARTSEGVPEEAKQLIYKYSMGDYIEILAPLFVQGQQEGTIASGEPGEMVASFLTVLTGVIMVAAVEDQQYHIPDIEMLLKLITK</sequence>
<proteinExistence type="predicted"/>
<evidence type="ECO:0000256" key="3">
    <source>
        <dbReference type="ARBA" id="ARBA00023163"/>
    </source>
</evidence>
<name>A0ABV6JB12_9BACL</name>
<keyword evidence="2 4" id="KW-0238">DNA-binding</keyword>
<dbReference type="InterPro" id="IPR001647">
    <property type="entry name" value="HTH_TetR"/>
</dbReference>
<dbReference type="SUPFAM" id="SSF48498">
    <property type="entry name" value="Tetracyclin repressor-like, C-terminal domain"/>
    <property type="match status" value="1"/>
</dbReference>
<evidence type="ECO:0000259" key="5">
    <source>
        <dbReference type="PROSITE" id="PS50977"/>
    </source>
</evidence>
<feature type="domain" description="HTH tetR-type" evidence="5">
    <location>
        <begin position="14"/>
        <end position="74"/>
    </location>
</feature>
<keyword evidence="7" id="KW-1185">Reference proteome</keyword>
<gene>
    <name evidence="6" type="ORF">ACFFJ8_11900</name>
</gene>
<evidence type="ECO:0000313" key="7">
    <source>
        <dbReference type="Proteomes" id="UP001589818"/>
    </source>
</evidence>
<dbReference type="Gene3D" id="1.10.357.10">
    <property type="entry name" value="Tetracycline Repressor, domain 2"/>
    <property type="match status" value="1"/>
</dbReference>
<evidence type="ECO:0000256" key="2">
    <source>
        <dbReference type="ARBA" id="ARBA00023125"/>
    </source>
</evidence>
<feature type="DNA-binding region" description="H-T-H motif" evidence="4">
    <location>
        <begin position="37"/>
        <end position="56"/>
    </location>
</feature>
<comment type="caution">
    <text evidence="6">The sequence shown here is derived from an EMBL/GenBank/DDBJ whole genome shotgun (WGS) entry which is preliminary data.</text>
</comment>
<accession>A0ABV6JB12</accession>
<keyword evidence="3" id="KW-0804">Transcription</keyword>
<dbReference type="PRINTS" id="PR00455">
    <property type="entry name" value="HTHTETR"/>
</dbReference>
<dbReference type="PANTHER" id="PTHR30055:SF234">
    <property type="entry name" value="HTH-TYPE TRANSCRIPTIONAL REGULATOR BETI"/>
    <property type="match status" value="1"/>
</dbReference>
<dbReference type="SUPFAM" id="SSF46689">
    <property type="entry name" value="Homeodomain-like"/>
    <property type="match status" value="1"/>
</dbReference>
<dbReference type="PROSITE" id="PS50977">
    <property type="entry name" value="HTH_TETR_2"/>
    <property type="match status" value="1"/>
</dbReference>
<dbReference type="RefSeq" id="WP_204820406.1">
    <property type="nucleotide sequence ID" value="NZ_JANHOF010000007.1"/>
</dbReference>
<dbReference type="EMBL" id="JBHLVF010000013">
    <property type="protein sequence ID" value="MFC0392065.1"/>
    <property type="molecule type" value="Genomic_DNA"/>
</dbReference>
<protein>
    <submittedName>
        <fullName evidence="6">TetR/AcrR family transcriptional regulator</fullName>
    </submittedName>
</protein>
<evidence type="ECO:0000313" key="6">
    <source>
        <dbReference type="EMBL" id="MFC0392065.1"/>
    </source>
</evidence>
<dbReference type="PANTHER" id="PTHR30055">
    <property type="entry name" value="HTH-TYPE TRANSCRIPTIONAL REGULATOR RUTR"/>
    <property type="match status" value="1"/>
</dbReference>
<dbReference type="Proteomes" id="UP001589818">
    <property type="component" value="Unassembled WGS sequence"/>
</dbReference>
<dbReference type="InterPro" id="IPR009057">
    <property type="entry name" value="Homeodomain-like_sf"/>
</dbReference>
<dbReference type="InterPro" id="IPR036271">
    <property type="entry name" value="Tet_transcr_reg_TetR-rel_C_sf"/>
</dbReference>
<organism evidence="6 7">
    <name type="scientific">Paenibacillus mendelii</name>
    <dbReference type="NCBI Taxonomy" id="206163"/>
    <lineage>
        <taxon>Bacteria</taxon>
        <taxon>Bacillati</taxon>
        <taxon>Bacillota</taxon>
        <taxon>Bacilli</taxon>
        <taxon>Bacillales</taxon>
        <taxon>Paenibacillaceae</taxon>
        <taxon>Paenibacillus</taxon>
    </lineage>
</organism>
<reference evidence="6 7" key="1">
    <citation type="submission" date="2024-09" db="EMBL/GenBank/DDBJ databases">
        <authorList>
            <person name="Sun Q."/>
            <person name="Mori K."/>
        </authorList>
    </citation>
    <scope>NUCLEOTIDE SEQUENCE [LARGE SCALE GENOMIC DNA]</scope>
    <source>
        <strain evidence="6 7">CCM 4839</strain>
    </source>
</reference>
<dbReference type="InterPro" id="IPR050109">
    <property type="entry name" value="HTH-type_TetR-like_transc_reg"/>
</dbReference>
<evidence type="ECO:0000256" key="1">
    <source>
        <dbReference type="ARBA" id="ARBA00023015"/>
    </source>
</evidence>